<accession>A0AAU7E8S9</accession>
<dbReference type="RefSeq" id="WP_134237733.1">
    <property type="nucleotide sequence ID" value="NZ_CP155620.1"/>
</dbReference>
<reference evidence="1" key="1">
    <citation type="submission" date="2024-05" db="EMBL/GenBank/DDBJ databases">
        <title>Campylobacter coli isolated from environmental waters in Slovenia.</title>
        <authorList>
            <person name="Zautner A.E."/>
            <person name="Bunk B."/>
            <person name="Riedel T."/>
            <person name="Sproeer C."/>
        </authorList>
    </citation>
    <scope>NUCLEOTIDE SEQUENCE</scope>
    <source>
        <strain evidence="1">CCS1377</strain>
    </source>
</reference>
<gene>
    <name evidence="1" type="ORF">AAH949_02185</name>
</gene>
<name>A0AAU7E8S9_9BACT</name>
<dbReference type="EMBL" id="CP155620">
    <property type="protein sequence ID" value="XBJ29665.1"/>
    <property type="molecule type" value="Genomic_DNA"/>
</dbReference>
<sequence>MLLGRAQISFNEKQAFIKMPYFYKAYKFQHFIYNASYFYDDFFEYFQNLSSFYLRSIVFSKDKFIKQLKGKYALEFYYSFYRIYEFFYCFFDIFDEKIQEFFTELKHKFLQCQRMIFQNQDLYKSHFFSQKLLSFLNSQDFYLFLVNLEFFIHHAFLFQAKSVLNYQKKLFCYLKESIDKFLTFMDDFKHKKLFEIYYRICILFEILNPFFDTKLIKKINKYFFIQEEEVILRKISSKKDKIISLLQEVRKLN</sequence>
<evidence type="ECO:0000313" key="1">
    <source>
        <dbReference type="EMBL" id="XBJ29665.1"/>
    </source>
</evidence>
<protein>
    <submittedName>
        <fullName evidence="1">Uncharacterized protein</fullName>
    </submittedName>
</protein>
<organism evidence="1">
    <name type="scientific">Campylobacter sp. CCS1377</name>
    <dbReference type="NCBI Taxonomy" id="3158229"/>
    <lineage>
        <taxon>Bacteria</taxon>
        <taxon>Pseudomonadati</taxon>
        <taxon>Campylobacterota</taxon>
        <taxon>Epsilonproteobacteria</taxon>
        <taxon>Campylobacterales</taxon>
        <taxon>Campylobacteraceae</taxon>
        <taxon>Campylobacter</taxon>
    </lineage>
</organism>
<dbReference type="AlphaFoldDB" id="A0AAU7E8S9"/>
<proteinExistence type="predicted"/>